<dbReference type="PROSITE" id="PS50042">
    <property type="entry name" value="CNMP_BINDING_3"/>
    <property type="match status" value="1"/>
</dbReference>
<dbReference type="InterPro" id="IPR000595">
    <property type="entry name" value="cNMP-bd_dom"/>
</dbReference>
<protein>
    <recommendedName>
        <fullName evidence="4">Cyclic nucleotide-binding domain-containing protein</fullName>
    </recommendedName>
</protein>
<dbReference type="Pfam" id="PF13545">
    <property type="entry name" value="HTH_Crp_2"/>
    <property type="match status" value="1"/>
</dbReference>
<dbReference type="PANTHER" id="PTHR24567">
    <property type="entry name" value="CRP FAMILY TRANSCRIPTIONAL REGULATORY PROTEIN"/>
    <property type="match status" value="1"/>
</dbReference>
<keyword evidence="2" id="KW-0238">DNA-binding</keyword>
<dbReference type="InterPro" id="IPR018490">
    <property type="entry name" value="cNMP-bd_dom_sf"/>
</dbReference>
<accession>A0A644W7L0</accession>
<name>A0A644W7L0_9ZZZZ</name>
<evidence type="ECO:0000256" key="3">
    <source>
        <dbReference type="ARBA" id="ARBA00023163"/>
    </source>
</evidence>
<dbReference type="InterPro" id="IPR014710">
    <property type="entry name" value="RmlC-like_jellyroll"/>
</dbReference>
<dbReference type="GO" id="GO:0005829">
    <property type="term" value="C:cytosol"/>
    <property type="evidence" value="ECO:0007669"/>
    <property type="project" value="TreeGrafter"/>
</dbReference>
<dbReference type="GO" id="GO:0003700">
    <property type="term" value="F:DNA-binding transcription factor activity"/>
    <property type="evidence" value="ECO:0007669"/>
    <property type="project" value="TreeGrafter"/>
</dbReference>
<dbReference type="InterPro" id="IPR050397">
    <property type="entry name" value="Env_Response_Regulators"/>
</dbReference>
<dbReference type="GO" id="GO:0003677">
    <property type="term" value="F:DNA binding"/>
    <property type="evidence" value="ECO:0007669"/>
    <property type="project" value="UniProtKB-KW"/>
</dbReference>
<proteinExistence type="predicted"/>
<dbReference type="EMBL" id="VSSQ01000668">
    <property type="protein sequence ID" value="MPL99470.1"/>
    <property type="molecule type" value="Genomic_DNA"/>
</dbReference>
<reference evidence="5" key="1">
    <citation type="submission" date="2019-08" db="EMBL/GenBank/DDBJ databases">
        <authorList>
            <person name="Kucharzyk K."/>
            <person name="Murdoch R.W."/>
            <person name="Higgins S."/>
            <person name="Loffler F."/>
        </authorList>
    </citation>
    <scope>NUCLEOTIDE SEQUENCE</scope>
</reference>
<dbReference type="SUPFAM" id="SSF46785">
    <property type="entry name" value="Winged helix' DNA-binding domain"/>
    <property type="match status" value="1"/>
</dbReference>
<keyword evidence="1" id="KW-0805">Transcription regulation</keyword>
<dbReference type="Pfam" id="PF00027">
    <property type="entry name" value="cNMP_binding"/>
    <property type="match status" value="1"/>
</dbReference>
<evidence type="ECO:0000256" key="1">
    <source>
        <dbReference type="ARBA" id="ARBA00023015"/>
    </source>
</evidence>
<dbReference type="PANTHER" id="PTHR24567:SF26">
    <property type="entry name" value="REGULATORY PROTEIN YEIL"/>
    <property type="match status" value="1"/>
</dbReference>
<keyword evidence="3" id="KW-0804">Transcription</keyword>
<gene>
    <name evidence="5" type="ORF">SDC9_45688</name>
</gene>
<organism evidence="5">
    <name type="scientific">bioreactor metagenome</name>
    <dbReference type="NCBI Taxonomy" id="1076179"/>
    <lineage>
        <taxon>unclassified sequences</taxon>
        <taxon>metagenomes</taxon>
        <taxon>ecological metagenomes</taxon>
    </lineage>
</organism>
<dbReference type="InterPro" id="IPR012318">
    <property type="entry name" value="HTH_CRP"/>
</dbReference>
<dbReference type="SMART" id="SM00419">
    <property type="entry name" value="HTH_CRP"/>
    <property type="match status" value="1"/>
</dbReference>
<dbReference type="CDD" id="cd00038">
    <property type="entry name" value="CAP_ED"/>
    <property type="match status" value="1"/>
</dbReference>
<comment type="caution">
    <text evidence="5">The sequence shown here is derived from an EMBL/GenBank/DDBJ whole genome shotgun (WGS) entry which is preliminary data.</text>
</comment>
<evidence type="ECO:0000313" key="5">
    <source>
        <dbReference type="EMBL" id="MPL99470.1"/>
    </source>
</evidence>
<dbReference type="AlphaFoldDB" id="A0A644W7L0"/>
<dbReference type="SUPFAM" id="SSF51206">
    <property type="entry name" value="cAMP-binding domain-like"/>
    <property type="match status" value="1"/>
</dbReference>
<dbReference type="Gene3D" id="2.60.120.10">
    <property type="entry name" value="Jelly Rolls"/>
    <property type="match status" value="1"/>
</dbReference>
<evidence type="ECO:0000259" key="4">
    <source>
        <dbReference type="PROSITE" id="PS50042"/>
    </source>
</evidence>
<evidence type="ECO:0000256" key="2">
    <source>
        <dbReference type="ARBA" id="ARBA00023125"/>
    </source>
</evidence>
<feature type="domain" description="Cyclic nucleotide-binding" evidence="4">
    <location>
        <begin position="60"/>
        <end position="137"/>
    </location>
</feature>
<dbReference type="InterPro" id="IPR036390">
    <property type="entry name" value="WH_DNA-bd_sf"/>
</dbReference>
<sequence>MSGVANLEEEISLLAQTELFHDLPIAVLRQALCHGDCARRTFVKGALLYTPHAFERSLGIISAGTVQVTKGELIMSVLRHGDLFGAAALFNNAADYATTLTAKSDCAVLFFPQSLISSLMAQYPALAQRYICYLSGRVRFLSDRLDSLAAGSAQQKLGQFLLRNMEGDLADPGCPVTELAGRLGISRASLYRAFEQMELSGAIRREEKTIRVLDISLL</sequence>
<dbReference type="SMART" id="SM00100">
    <property type="entry name" value="cNMP"/>
    <property type="match status" value="1"/>
</dbReference>